<dbReference type="GO" id="GO:0000978">
    <property type="term" value="F:RNA polymerase II cis-regulatory region sequence-specific DNA binding"/>
    <property type="evidence" value="ECO:0007669"/>
    <property type="project" value="TreeGrafter"/>
</dbReference>
<feature type="domain" description="C2H2-type" evidence="7">
    <location>
        <begin position="150"/>
        <end position="179"/>
    </location>
</feature>
<dbReference type="Proteomes" id="UP001157974">
    <property type="component" value="Unassembled WGS sequence"/>
</dbReference>
<dbReference type="Pfam" id="PF00096">
    <property type="entry name" value="zf-C2H2"/>
    <property type="match status" value="1"/>
</dbReference>
<dbReference type="InterPro" id="IPR036236">
    <property type="entry name" value="Znf_C2H2_sf"/>
</dbReference>
<keyword evidence="4" id="KW-0862">Zinc</keyword>
<dbReference type="FunFam" id="3.30.160.60:FF:000125">
    <property type="entry name" value="Putative zinc finger protein 143"/>
    <property type="match status" value="1"/>
</dbReference>
<evidence type="ECO:0000256" key="2">
    <source>
        <dbReference type="ARBA" id="ARBA00022737"/>
    </source>
</evidence>
<sequence>MKENETVLRRKNAKRLSGGHGEASPRIFKCFFEGCDREFNRKYNRVIHMRTHTGELPYKCEIDGCGMKFRWRSTLLNHQRYHYPSKKDAETAKDVPKHGTATSKGDITTLLRTPADEEENMNLTLRENDGFYTEIRFSGPLGPDTLGSLLSCPERNCSSVFTGRDAQLEHMRTYHGHNR</sequence>
<dbReference type="PROSITE" id="PS50157">
    <property type="entry name" value="ZINC_FINGER_C2H2_2"/>
    <property type="match status" value="3"/>
</dbReference>
<evidence type="ECO:0000313" key="9">
    <source>
        <dbReference type="Proteomes" id="UP001157974"/>
    </source>
</evidence>
<accession>A0AAV8UV88</accession>
<comment type="caution">
    <text evidence="8">The sequence shown here is derived from an EMBL/GenBank/DDBJ whole genome shotgun (WGS) entry which is preliminary data.</text>
</comment>
<feature type="domain" description="C2H2-type" evidence="7">
    <location>
        <begin position="58"/>
        <end position="87"/>
    </location>
</feature>
<gene>
    <name evidence="8" type="ORF">NDN08_002932</name>
</gene>
<dbReference type="InterPro" id="IPR056436">
    <property type="entry name" value="Znf-C2H2_ZIC1-5/GLI1-3-like"/>
</dbReference>
<dbReference type="GO" id="GO:0005634">
    <property type="term" value="C:nucleus"/>
    <property type="evidence" value="ECO:0007669"/>
    <property type="project" value="UniProtKB-ARBA"/>
</dbReference>
<keyword evidence="3 5" id="KW-0863">Zinc-finger</keyword>
<dbReference type="PANTHER" id="PTHR19818:SF139">
    <property type="entry name" value="PAIR-RULE PROTEIN ODD-PAIRED"/>
    <property type="match status" value="1"/>
</dbReference>
<dbReference type="PROSITE" id="PS00028">
    <property type="entry name" value="ZINC_FINGER_C2H2_1"/>
    <property type="match status" value="3"/>
</dbReference>
<dbReference type="AlphaFoldDB" id="A0AAV8UV88"/>
<evidence type="ECO:0000259" key="7">
    <source>
        <dbReference type="PROSITE" id="PS50157"/>
    </source>
</evidence>
<dbReference type="SUPFAM" id="SSF57667">
    <property type="entry name" value="beta-beta-alpha zinc fingers"/>
    <property type="match status" value="1"/>
</dbReference>
<evidence type="ECO:0000256" key="1">
    <source>
        <dbReference type="ARBA" id="ARBA00022723"/>
    </source>
</evidence>
<keyword evidence="1" id="KW-0479">Metal-binding</keyword>
<dbReference type="GO" id="GO:0045944">
    <property type="term" value="P:positive regulation of transcription by RNA polymerase II"/>
    <property type="evidence" value="ECO:0007669"/>
    <property type="project" value="UniProtKB-ARBA"/>
</dbReference>
<keyword evidence="9" id="KW-1185">Reference proteome</keyword>
<feature type="region of interest" description="Disordered" evidence="6">
    <location>
        <begin position="1"/>
        <end position="22"/>
    </location>
</feature>
<evidence type="ECO:0000313" key="8">
    <source>
        <dbReference type="EMBL" id="KAJ8906439.1"/>
    </source>
</evidence>
<dbReference type="GO" id="GO:0008270">
    <property type="term" value="F:zinc ion binding"/>
    <property type="evidence" value="ECO:0007669"/>
    <property type="project" value="UniProtKB-KW"/>
</dbReference>
<dbReference type="PANTHER" id="PTHR19818">
    <property type="entry name" value="ZINC FINGER PROTEIN ZIC AND GLI"/>
    <property type="match status" value="1"/>
</dbReference>
<organism evidence="8 9">
    <name type="scientific">Rhodosorus marinus</name>
    <dbReference type="NCBI Taxonomy" id="101924"/>
    <lineage>
        <taxon>Eukaryota</taxon>
        <taxon>Rhodophyta</taxon>
        <taxon>Stylonematophyceae</taxon>
        <taxon>Stylonematales</taxon>
        <taxon>Stylonemataceae</taxon>
        <taxon>Rhodosorus</taxon>
    </lineage>
</organism>
<dbReference type="GO" id="GO:0000981">
    <property type="term" value="F:DNA-binding transcription factor activity, RNA polymerase II-specific"/>
    <property type="evidence" value="ECO:0007669"/>
    <property type="project" value="TreeGrafter"/>
</dbReference>
<dbReference type="InterPro" id="IPR050329">
    <property type="entry name" value="GLI_C2H2-zinc-finger"/>
</dbReference>
<evidence type="ECO:0000256" key="6">
    <source>
        <dbReference type="SAM" id="MobiDB-lite"/>
    </source>
</evidence>
<protein>
    <recommendedName>
        <fullName evidence="7">C2H2-type domain-containing protein</fullName>
    </recommendedName>
</protein>
<dbReference type="InterPro" id="IPR013087">
    <property type="entry name" value="Znf_C2H2_type"/>
</dbReference>
<evidence type="ECO:0000256" key="4">
    <source>
        <dbReference type="ARBA" id="ARBA00022833"/>
    </source>
</evidence>
<keyword evidence="2" id="KW-0677">Repeat</keyword>
<proteinExistence type="predicted"/>
<dbReference type="EMBL" id="JAMWBK010000003">
    <property type="protein sequence ID" value="KAJ8906439.1"/>
    <property type="molecule type" value="Genomic_DNA"/>
</dbReference>
<feature type="domain" description="C2H2-type" evidence="7">
    <location>
        <begin position="28"/>
        <end position="57"/>
    </location>
</feature>
<evidence type="ECO:0000256" key="5">
    <source>
        <dbReference type="PROSITE-ProRule" id="PRU00042"/>
    </source>
</evidence>
<reference evidence="8 9" key="1">
    <citation type="journal article" date="2023" name="Nat. Commun.">
        <title>Origin of minicircular mitochondrial genomes in red algae.</title>
        <authorList>
            <person name="Lee Y."/>
            <person name="Cho C.H."/>
            <person name="Lee Y.M."/>
            <person name="Park S.I."/>
            <person name="Yang J.H."/>
            <person name="West J.A."/>
            <person name="Bhattacharya D."/>
            <person name="Yoon H.S."/>
        </authorList>
    </citation>
    <scope>NUCLEOTIDE SEQUENCE [LARGE SCALE GENOMIC DNA]</scope>
    <source>
        <strain evidence="8 9">CCMP1338</strain>
        <tissue evidence="8">Whole cell</tissue>
    </source>
</reference>
<evidence type="ECO:0000256" key="3">
    <source>
        <dbReference type="ARBA" id="ARBA00022771"/>
    </source>
</evidence>
<name>A0AAV8UV88_9RHOD</name>
<dbReference type="Pfam" id="PF23561">
    <property type="entry name" value="zf-C2H2_15"/>
    <property type="match status" value="1"/>
</dbReference>
<dbReference type="Gene3D" id="3.30.160.60">
    <property type="entry name" value="Classic Zinc Finger"/>
    <property type="match status" value="2"/>
</dbReference>
<dbReference type="SMART" id="SM00355">
    <property type="entry name" value="ZnF_C2H2"/>
    <property type="match status" value="3"/>
</dbReference>
<dbReference type="FunFam" id="3.30.160.60:FF:000176">
    <property type="entry name" value="zinc finger protein 70"/>
    <property type="match status" value="1"/>
</dbReference>